<accession>A0A5K8A6D8</accession>
<dbReference type="GO" id="GO:0005829">
    <property type="term" value="C:cytosol"/>
    <property type="evidence" value="ECO:0007669"/>
    <property type="project" value="TreeGrafter"/>
</dbReference>
<dbReference type="PANTHER" id="PTHR43725">
    <property type="entry name" value="UDP-GLUCOSE 4-EPIMERASE"/>
    <property type="match status" value="1"/>
</dbReference>
<keyword evidence="8" id="KW-1185">Reference proteome</keyword>
<comment type="similarity">
    <text evidence="2">Belongs to the NAD(P)-dependent epimerase/dehydratase family.</text>
</comment>
<evidence type="ECO:0000256" key="1">
    <source>
        <dbReference type="ARBA" id="ARBA00004947"/>
    </source>
</evidence>
<comment type="pathway">
    <text evidence="1">Carbohydrate metabolism; galactose metabolism.</text>
</comment>
<dbReference type="SUPFAM" id="SSF51735">
    <property type="entry name" value="NAD(P)-binding Rossmann-fold domains"/>
    <property type="match status" value="1"/>
</dbReference>
<evidence type="ECO:0000313" key="7">
    <source>
        <dbReference type="EMBL" id="BBO88077.1"/>
    </source>
</evidence>
<sequence>MKNILIIGGSYFAGRIFVEELLREKEYNVFVYNRGNIPLRKEGVTELVGDRNNADRIKQVIPDKQWDALVDFCAYTPDEIETVLNSLPGTLQHYIFISTTTVNQNVLDLPIKEDASKLVGPQSELGPYADYGYNKWMTECRLNKLCEEKGVLCTSLRPAIIYGEYNYAPRETYFFDLIRDHKTVILPDNELPLYSFVYVVDLAKIIIKALCNPGVFGRAFNISAPELVSYKRMIEVFEEIIGKKINTSQMSMVDINRKKIPLPFPLDNHLIYSGVGIQNLLGFEYTPFVKGMRRTYEYYLLVQKHRKRSK</sequence>
<dbReference type="RefSeq" id="WP_155309446.1">
    <property type="nucleotide sequence ID" value="NZ_AP021879.1"/>
</dbReference>
<dbReference type="Proteomes" id="UP000422108">
    <property type="component" value="Chromosome"/>
</dbReference>
<gene>
    <name evidence="7" type="ORF">DSCOOX_12570</name>
</gene>
<evidence type="ECO:0000313" key="8">
    <source>
        <dbReference type="Proteomes" id="UP000422108"/>
    </source>
</evidence>
<dbReference type="EMBL" id="AP021879">
    <property type="protein sequence ID" value="BBO88077.1"/>
    <property type="molecule type" value="Genomic_DNA"/>
</dbReference>
<dbReference type="Pfam" id="PF01370">
    <property type="entry name" value="Epimerase"/>
    <property type="match status" value="1"/>
</dbReference>
<feature type="domain" description="NAD-dependent epimerase/dehydratase" evidence="6">
    <location>
        <begin position="4"/>
        <end position="222"/>
    </location>
</feature>
<dbReference type="InterPro" id="IPR001509">
    <property type="entry name" value="Epimerase_deHydtase"/>
</dbReference>
<evidence type="ECO:0000256" key="4">
    <source>
        <dbReference type="ARBA" id="ARBA00031367"/>
    </source>
</evidence>
<dbReference type="Gene3D" id="3.40.50.720">
    <property type="entry name" value="NAD(P)-binding Rossmann-like Domain"/>
    <property type="match status" value="1"/>
</dbReference>
<organism evidence="7 8">
    <name type="scientific">Desulfosarcina ovata subsp. ovata</name>
    <dbReference type="NCBI Taxonomy" id="2752305"/>
    <lineage>
        <taxon>Bacteria</taxon>
        <taxon>Pseudomonadati</taxon>
        <taxon>Thermodesulfobacteriota</taxon>
        <taxon>Desulfobacteria</taxon>
        <taxon>Desulfobacterales</taxon>
        <taxon>Desulfosarcinaceae</taxon>
        <taxon>Desulfosarcina</taxon>
    </lineage>
</organism>
<protein>
    <recommendedName>
        <fullName evidence="3">UDP-glucose 4-epimerase</fullName>
    </recommendedName>
    <alternativeName>
        <fullName evidence="5">Galactowaldenase</fullName>
    </alternativeName>
    <alternativeName>
        <fullName evidence="4">UDP-galactose 4-epimerase</fullName>
    </alternativeName>
</protein>
<dbReference type="GO" id="GO:0003978">
    <property type="term" value="F:UDP-glucose 4-epimerase activity"/>
    <property type="evidence" value="ECO:0007669"/>
    <property type="project" value="TreeGrafter"/>
</dbReference>
<evidence type="ECO:0000256" key="5">
    <source>
        <dbReference type="ARBA" id="ARBA00033067"/>
    </source>
</evidence>
<dbReference type="GO" id="GO:0005996">
    <property type="term" value="P:monosaccharide metabolic process"/>
    <property type="evidence" value="ECO:0007669"/>
    <property type="project" value="TreeGrafter"/>
</dbReference>
<proteinExistence type="inferred from homology"/>
<evidence type="ECO:0000259" key="6">
    <source>
        <dbReference type="Pfam" id="PF01370"/>
    </source>
</evidence>
<reference evidence="7 8" key="1">
    <citation type="submission" date="2019-11" db="EMBL/GenBank/DDBJ databases">
        <title>Comparative genomics of hydrocarbon-degrading Desulfosarcina strains.</title>
        <authorList>
            <person name="Watanabe M."/>
            <person name="Kojima H."/>
            <person name="Fukui M."/>
        </authorList>
    </citation>
    <scope>NUCLEOTIDE SEQUENCE [LARGE SCALE GENOMIC DNA]</scope>
    <source>
        <strain evidence="8">oXyS1</strain>
    </source>
</reference>
<dbReference type="AlphaFoldDB" id="A0A5K8A6D8"/>
<dbReference type="InterPro" id="IPR036291">
    <property type="entry name" value="NAD(P)-bd_dom_sf"/>
</dbReference>
<evidence type="ECO:0000256" key="2">
    <source>
        <dbReference type="ARBA" id="ARBA00007637"/>
    </source>
</evidence>
<evidence type="ECO:0000256" key="3">
    <source>
        <dbReference type="ARBA" id="ARBA00018569"/>
    </source>
</evidence>
<name>A0A5K8A6D8_9BACT</name>
<dbReference type="PANTHER" id="PTHR43725:SF32">
    <property type="entry name" value="NAD-DEPENDENT EPIMERASE_DEHYDRATASE DOMAIN-CONTAINING PROTEIN"/>
    <property type="match status" value="1"/>
</dbReference>